<keyword evidence="4 8" id="KW-0808">Transferase</keyword>
<keyword evidence="3 8" id="KW-1003">Cell membrane</keyword>
<dbReference type="AlphaFoldDB" id="A0A1I4X4Q1"/>
<dbReference type="PANTHER" id="PTHR13929:SF0">
    <property type="entry name" value="UBIA PRENYLTRANSFERASE DOMAIN-CONTAINING PROTEIN 1"/>
    <property type="match status" value="1"/>
</dbReference>
<comment type="similarity">
    <text evidence="8">Belongs to the MenA family. Type 1 subfamily.</text>
</comment>
<dbReference type="EMBL" id="FOUZ01000008">
    <property type="protein sequence ID" value="SFN20483.1"/>
    <property type="molecule type" value="Genomic_DNA"/>
</dbReference>
<dbReference type="InterPro" id="IPR004657">
    <property type="entry name" value="MenA"/>
</dbReference>
<dbReference type="GO" id="GO:0009234">
    <property type="term" value="P:menaquinone biosynthetic process"/>
    <property type="evidence" value="ECO:0007669"/>
    <property type="project" value="UniProtKB-UniRule"/>
</dbReference>
<proteinExistence type="inferred from homology"/>
<evidence type="ECO:0000256" key="7">
    <source>
        <dbReference type="ARBA" id="ARBA00023136"/>
    </source>
</evidence>
<dbReference type="GO" id="GO:0046428">
    <property type="term" value="F:1,4-dihydroxy-2-naphthoate polyprenyltransferase activity"/>
    <property type="evidence" value="ECO:0007669"/>
    <property type="project" value="UniProtKB-UniRule"/>
</dbReference>
<dbReference type="CDD" id="cd13962">
    <property type="entry name" value="PT_UbiA_UBIAD1"/>
    <property type="match status" value="1"/>
</dbReference>
<feature type="transmembrane region" description="Helical" evidence="8">
    <location>
        <begin position="142"/>
        <end position="161"/>
    </location>
</feature>
<dbReference type="STRING" id="684065.SAMN05421738_10863"/>
<comment type="subcellular location">
    <subcellularLocation>
        <location evidence="8">Cell membrane</location>
        <topology evidence="8">Multi-pass membrane protein</topology>
    </subcellularLocation>
    <subcellularLocation>
        <location evidence="1">Membrane</location>
        <topology evidence="1">Multi-pass membrane protein</topology>
    </subcellularLocation>
</comment>
<reference evidence="11" key="1">
    <citation type="submission" date="2016-10" db="EMBL/GenBank/DDBJ databases">
        <authorList>
            <person name="Varghese N."/>
            <person name="Submissions S."/>
        </authorList>
    </citation>
    <scope>NUCLEOTIDE SEQUENCE [LARGE SCALE GENOMIC DNA]</scope>
    <source>
        <strain evidence="11">XJ109</strain>
    </source>
</reference>
<sequence length="335" mass="37516">MKWIKIYAILLYFLMIVKKKSSLSLFIMKKWILAARLRTLPLSLSGLLLAGFIAKFEGIFRNDIFFLSLLTTLAFQVLSNFANDYGDAVKGTDANRIGEQRAVASGLITKKQMKIAIAIMIVVSLICISALLYVSFVPDYLNYLYIFLGLGIASILAAMAYTMGKKPYGYIGLGDVFVFLFFGILAVAGGEFLYSKVFRWEILLPAASMGLWSVAVLNLNNMRDVENDIKNNKITVASKLGFDNSRYYQMALMTLPFILSASYVTMLPSKAGKLSGFVFLILIFFANAIRRKIFAVKNPKDYDPFLKQVAMLALFFAVLLGYSLVGFEFIDTLIR</sequence>
<dbReference type="PANTHER" id="PTHR13929">
    <property type="entry name" value="1,4-DIHYDROXY-2-NAPHTHOATE OCTAPRENYLTRANSFERASE"/>
    <property type="match status" value="1"/>
</dbReference>
<comment type="pathway">
    <text evidence="8">Quinol/quinone metabolism; menaquinone biosynthesis; menaquinol from 1,4-dihydroxy-2-naphthoate: step 1/2.</text>
</comment>
<dbReference type="NCBIfam" id="TIGR00751">
    <property type="entry name" value="menA"/>
    <property type="match status" value="1"/>
</dbReference>
<feature type="transmembrane region" description="Helical" evidence="8">
    <location>
        <begin position="247"/>
        <end position="265"/>
    </location>
</feature>
<evidence type="ECO:0000256" key="5">
    <source>
        <dbReference type="ARBA" id="ARBA00022692"/>
    </source>
</evidence>
<dbReference type="PIRSF" id="PIRSF005355">
    <property type="entry name" value="UBIAD1"/>
    <property type="match status" value="1"/>
</dbReference>
<evidence type="ECO:0000313" key="11">
    <source>
        <dbReference type="Proteomes" id="UP000199149"/>
    </source>
</evidence>
<feature type="transmembrane region" description="Helical" evidence="8">
    <location>
        <begin position="168"/>
        <end position="190"/>
    </location>
</feature>
<dbReference type="Pfam" id="PF01040">
    <property type="entry name" value="UbiA"/>
    <property type="match status" value="1"/>
</dbReference>
<feature type="transmembrane region" description="Helical" evidence="8">
    <location>
        <begin position="309"/>
        <end position="330"/>
    </location>
</feature>
<dbReference type="HAMAP" id="MF_01937">
    <property type="entry name" value="MenA_1"/>
    <property type="match status" value="1"/>
</dbReference>
<feature type="transmembrane region" description="Helical" evidence="8">
    <location>
        <begin position="115"/>
        <end position="136"/>
    </location>
</feature>
<name>A0A1I4X4Q1_9FLAO</name>
<dbReference type="Gene3D" id="1.10.357.140">
    <property type="entry name" value="UbiA prenyltransferase"/>
    <property type="match status" value="1"/>
</dbReference>
<evidence type="ECO:0000256" key="6">
    <source>
        <dbReference type="ARBA" id="ARBA00022989"/>
    </source>
</evidence>
<accession>A0A1I4X4Q1</accession>
<evidence type="ECO:0000256" key="4">
    <source>
        <dbReference type="ARBA" id="ARBA00022679"/>
    </source>
</evidence>
<keyword evidence="5 8" id="KW-0812">Transmembrane</keyword>
<comment type="catalytic activity">
    <reaction evidence="8">
        <text>an all-trans-polyprenyl diphosphate + 1,4-dihydroxy-2-naphthoate + H(+) = a 2-demethylmenaquinol + CO2 + diphosphate</text>
        <dbReference type="Rhea" id="RHEA:26478"/>
        <dbReference type="Rhea" id="RHEA-COMP:9563"/>
        <dbReference type="Rhea" id="RHEA-COMP:9564"/>
        <dbReference type="ChEBI" id="CHEBI:11173"/>
        <dbReference type="ChEBI" id="CHEBI:15378"/>
        <dbReference type="ChEBI" id="CHEBI:16526"/>
        <dbReference type="ChEBI" id="CHEBI:33019"/>
        <dbReference type="ChEBI" id="CHEBI:55437"/>
        <dbReference type="ChEBI" id="CHEBI:58914"/>
        <dbReference type="EC" id="2.5.1.74"/>
    </reaction>
</comment>
<keyword evidence="2 8" id="KW-0474">Menaquinone biosynthesis</keyword>
<organism evidence="10 11">
    <name type="scientific">Algoriella xinjiangensis</name>
    <dbReference type="NCBI Taxonomy" id="684065"/>
    <lineage>
        <taxon>Bacteria</taxon>
        <taxon>Pseudomonadati</taxon>
        <taxon>Bacteroidota</taxon>
        <taxon>Flavobacteriia</taxon>
        <taxon>Flavobacteriales</taxon>
        <taxon>Weeksellaceae</taxon>
        <taxon>Algoriella</taxon>
    </lineage>
</organism>
<evidence type="ECO:0000313" key="10">
    <source>
        <dbReference type="EMBL" id="SFN20483.1"/>
    </source>
</evidence>
<dbReference type="GO" id="GO:0005886">
    <property type="term" value="C:plasma membrane"/>
    <property type="evidence" value="ECO:0007669"/>
    <property type="project" value="UniProtKB-SubCell"/>
</dbReference>
<evidence type="ECO:0000256" key="3">
    <source>
        <dbReference type="ARBA" id="ARBA00022475"/>
    </source>
</evidence>
<keyword evidence="7 8" id="KW-0472">Membrane</keyword>
<feature type="transmembrane region" description="Helical" evidence="8">
    <location>
        <begin position="271"/>
        <end position="289"/>
    </location>
</feature>
<dbReference type="Proteomes" id="UP000199149">
    <property type="component" value="Unassembled WGS sequence"/>
</dbReference>
<dbReference type="InterPro" id="IPR000537">
    <property type="entry name" value="UbiA_prenyltransferase"/>
</dbReference>
<keyword evidence="11" id="KW-1185">Reference proteome</keyword>
<protein>
    <recommendedName>
        <fullName evidence="8 9">1,4-dihydroxy-2-naphthoate octaprenyltransferase</fullName>
        <shortName evidence="8">DHNA-octaprenyltransferase</shortName>
        <ecNumber evidence="8 9">2.5.1.74</ecNumber>
    </recommendedName>
</protein>
<feature type="transmembrane region" description="Helical" evidence="8">
    <location>
        <begin position="64"/>
        <end position="82"/>
    </location>
</feature>
<dbReference type="UniPathway" id="UPA00079">
    <property type="reaction ID" value="UER00168"/>
</dbReference>
<dbReference type="GO" id="GO:0042371">
    <property type="term" value="P:vitamin K biosynthetic process"/>
    <property type="evidence" value="ECO:0007669"/>
    <property type="project" value="TreeGrafter"/>
</dbReference>
<evidence type="ECO:0000256" key="2">
    <source>
        <dbReference type="ARBA" id="ARBA00022428"/>
    </source>
</evidence>
<evidence type="ECO:0000256" key="8">
    <source>
        <dbReference type="HAMAP-Rule" id="MF_01937"/>
    </source>
</evidence>
<dbReference type="EC" id="2.5.1.74" evidence="8 9"/>
<evidence type="ECO:0000256" key="9">
    <source>
        <dbReference type="NCBIfam" id="TIGR00751"/>
    </source>
</evidence>
<dbReference type="InterPro" id="IPR026046">
    <property type="entry name" value="UBIAD1"/>
</dbReference>
<evidence type="ECO:0000256" key="1">
    <source>
        <dbReference type="ARBA" id="ARBA00004141"/>
    </source>
</evidence>
<keyword evidence="6 8" id="KW-1133">Transmembrane helix</keyword>
<comment type="function">
    <text evidence="8">Conversion of 1,4-dihydroxy-2-naphthoate (DHNA) to demethylmenaquinone (DMK).</text>
</comment>
<dbReference type="InterPro" id="IPR044878">
    <property type="entry name" value="UbiA_sf"/>
</dbReference>
<gene>
    <name evidence="8" type="primary">menA</name>
    <name evidence="10" type="ORF">SAMN05421738_10863</name>
</gene>